<dbReference type="Gene3D" id="1.10.10.10">
    <property type="entry name" value="Winged helix-like DNA-binding domain superfamily/Winged helix DNA-binding domain"/>
    <property type="match status" value="1"/>
</dbReference>
<protein>
    <submittedName>
        <fullName evidence="2">LuxR family transcriptional regulator, transcriptional activator of the bioluminescence operon</fullName>
    </submittedName>
</protein>
<reference evidence="3" key="1">
    <citation type="submission" date="2016-11" db="EMBL/GenBank/DDBJ databases">
        <authorList>
            <person name="Jaros S."/>
            <person name="Januszkiewicz K."/>
            <person name="Wedrychowicz H."/>
        </authorList>
    </citation>
    <scope>NUCLEOTIDE SEQUENCE [LARGE SCALE GENOMIC DNA]</scope>
    <source>
        <strain evidence="3">CGMCC 4.3555</strain>
    </source>
</reference>
<dbReference type="SMART" id="SM00421">
    <property type="entry name" value="HTH_LUXR"/>
    <property type="match status" value="1"/>
</dbReference>
<evidence type="ECO:0000313" key="2">
    <source>
        <dbReference type="EMBL" id="SHL73941.1"/>
    </source>
</evidence>
<dbReference type="EMBL" id="FRBK01000006">
    <property type="protein sequence ID" value="SHL73941.1"/>
    <property type="molecule type" value="Genomic_DNA"/>
</dbReference>
<dbReference type="Pfam" id="PF00196">
    <property type="entry name" value="GerE"/>
    <property type="match status" value="1"/>
</dbReference>
<dbReference type="InterPro" id="IPR016032">
    <property type="entry name" value="Sig_transdc_resp-reg_C-effctor"/>
</dbReference>
<organism evidence="2 3">
    <name type="scientific">Streptomyces yunnanensis</name>
    <dbReference type="NCBI Taxonomy" id="156453"/>
    <lineage>
        <taxon>Bacteria</taxon>
        <taxon>Bacillati</taxon>
        <taxon>Actinomycetota</taxon>
        <taxon>Actinomycetes</taxon>
        <taxon>Kitasatosporales</taxon>
        <taxon>Streptomycetaceae</taxon>
        <taxon>Streptomyces</taxon>
    </lineage>
</organism>
<comment type="caution">
    <text evidence="2">The sequence shown here is derived from an EMBL/GenBank/DDBJ whole genome shotgun (WGS) entry which is preliminary data.</text>
</comment>
<proteinExistence type="predicted"/>
<name>A0A9X8MT54_9ACTN</name>
<dbReference type="InterPro" id="IPR000792">
    <property type="entry name" value="Tscrpt_reg_LuxR_C"/>
</dbReference>
<dbReference type="SUPFAM" id="SSF46894">
    <property type="entry name" value="C-terminal effector domain of the bipartite response regulators"/>
    <property type="match status" value="1"/>
</dbReference>
<dbReference type="InterPro" id="IPR036388">
    <property type="entry name" value="WH-like_DNA-bd_sf"/>
</dbReference>
<dbReference type="GO" id="GO:0006355">
    <property type="term" value="P:regulation of DNA-templated transcription"/>
    <property type="evidence" value="ECO:0007669"/>
    <property type="project" value="InterPro"/>
</dbReference>
<dbReference type="Proteomes" id="UP000184388">
    <property type="component" value="Unassembled WGS sequence"/>
</dbReference>
<evidence type="ECO:0000259" key="1">
    <source>
        <dbReference type="PROSITE" id="PS50043"/>
    </source>
</evidence>
<feature type="domain" description="HTH luxR-type" evidence="1">
    <location>
        <begin position="4"/>
        <end position="69"/>
    </location>
</feature>
<dbReference type="PROSITE" id="PS50043">
    <property type="entry name" value="HTH_LUXR_2"/>
    <property type="match status" value="1"/>
</dbReference>
<accession>A0A9X8MT54</accession>
<dbReference type="RefSeq" id="WP_073444578.1">
    <property type="nucleotide sequence ID" value="NZ_FRBK01000006.1"/>
</dbReference>
<dbReference type="AlphaFoldDB" id="A0A9X8MT54"/>
<gene>
    <name evidence="2" type="ORF">SAMN05216268_10632</name>
</gene>
<dbReference type="GO" id="GO:0003677">
    <property type="term" value="F:DNA binding"/>
    <property type="evidence" value="ECO:0007669"/>
    <property type="project" value="InterPro"/>
</dbReference>
<sequence>MTASAAPRVTLTGPQLEALVYAANGLTSSQIAGRLGCGRDAINLRIRYAASALGATSRTHAVALAIARGLIDPDEIHPARR</sequence>
<evidence type="ECO:0000313" key="3">
    <source>
        <dbReference type="Proteomes" id="UP000184388"/>
    </source>
</evidence>